<keyword evidence="7" id="KW-1185">Reference proteome</keyword>
<evidence type="ECO:0000256" key="1">
    <source>
        <dbReference type="ARBA" id="ARBA00004604"/>
    </source>
</evidence>
<evidence type="ECO:0000313" key="7">
    <source>
        <dbReference type="Proteomes" id="UP000694620"/>
    </source>
</evidence>
<organism evidence="6 7">
    <name type="scientific">Erpetoichthys calabaricus</name>
    <name type="common">Rope fish</name>
    <name type="synonym">Calamoichthys calabaricus</name>
    <dbReference type="NCBI Taxonomy" id="27687"/>
    <lineage>
        <taxon>Eukaryota</taxon>
        <taxon>Metazoa</taxon>
        <taxon>Chordata</taxon>
        <taxon>Craniata</taxon>
        <taxon>Vertebrata</taxon>
        <taxon>Euteleostomi</taxon>
        <taxon>Actinopterygii</taxon>
        <taxon>Polypteriformes</taxon>
        <taxon>Polypteridae</taxon>
        <taxon>Erpetoichthys</taxon>
    </lineage>
</organism>
<dbReference type="GeneTree" id="ENSGT00390000018004"/>
<keyword evidence="5" id="KW-0539">Nucleus</keyword>
<sequence length="414" mass="46882">MHMAVSAVWKYDDRREDSEKAPIVQFSNGNLRNSQLVDFALYKNVDTNNPRKKHQRILVANTKRLCYSGSNFGPRASKCNTLCKYLVGVLNKETGKMEIHDAETFIMHPVFKGEKDSQDSSESPTKTYREKVDSLIEAFGTNKQKRSLNARRLNQVGAETLHHAVTEAAGNLIEKKGISALEDEIAKADNQEASSYIPPCYENAEKLKDVYSLDEIISPAEYEVLEIPSQVFRDIKSEDILKMIEEDRSPLSVIEGLKNLPTDTEVRDEKARILWYLNQLIRMAGQTIIKHTFFVSCPHLIKSTLRKNFTQLSYNTGRIQNVVSLSMKSKITAYALALILHINDYQADLTILQRDVKIGESQMIEIAKAMRLAIVKKSVALSGGILEDHRYGILQLPLVKYEKSGGKRKRKSMA</sequence>
<name>A0A8C4S3K4_ERPCA</name>
<evidence type="ECO:0000313" key="6">
    <source>
        <dbReference type="Ensembl" id="ENSECRP00000010896.1"/>
    </source>
</evidence>
<dbReference type="Proteomes" id="UP000694620">
    <property type="component" value="Chromosome 7"/>
</dbReference>
<dbReference type="AlphaFoldDB" id="A0A8C4S3K4"/>
<comment type="similarity">
    <text evidence="2">Belongs to the eukaryotic RPA49/POLR1E RNA polymerase subunit family.</text>
</comment>
<proteinExistence type="inferred from homology"/>
<accession>A0A8C4S3K4</accession>
<dbReference type="GO" id="GO:0005730">
    <property type="term" value="C:nucleolus"/>
    <property type="evidence" value="ECO:0007669"/>
    <property type="project" value="UniProtKB-SubCell"/>
</dbReference>
<reference evidence="6" key="3">
    <citation type="submission" date="2025-09" db="UniProtKB">
        <authorList>
            <consortium name="Ensembl"/>
        </authorList>
    </citation>
    <scope>IDENTIFICATION</scope>
</reference>
<dbReference type="GO" id="GO:0006351">
    <property type="term" value="P:DNA-templated transcription"/>
    <property type="evidence" value="ECO:0007669"/>
    <property type="project" value="InterPro"/>
</dbReference>
<reference evidence="6" key="2">
    <citation type="submission" date="2025-08" db="UniProtKB">
        <authorList>
            <consortium name="Ensembl"/>
        </authorList>
    </citation>
    <scope>IDENTIFICATION</scope>
</reference>
<evidence type="ECO:0000256" key="5">
    <source>
        <dbReference type="ARBA" id="ARBA00023242"/>
    </source>
</evidence>
<comment type="subcellular location">
    <subcellularLocation>
        <location evidence="1">Nucleus</location>
        <location evidence="1">Nucleolus</location>
    </subcellularLocation>
</comment>
<dbReference type="Pfam" id="PF06870">
    <property type="entry name" value="RNA_pol_I_A49"/>
    <property type="match status" value="1"/>
</dbReference>
<evidence type="ECO:0000256" key="3">
    <source>
        <dbReference type="ARBA" id="ARBA00022478"/>
    </source>
</evidence>
<dbReference type="Ensembl" id="ENSECRT00000011073.1">
    <property type="protein sequence ID" value="ENSECRP00000010896.1"/>
    <property type="gene ID" value="ENSECRG00000007241.1"/>
</dbReference>
<gene>
    <name evidence="6" type="primary">POLR1E</name>
</gene>
<evidence type="ECO:0000256" key="4">
    <source>
        <dbReference type="ARBA" id="ARBA00023163"/>
    </source>
</evidence>
<keyword evidence="3" id="KW-0240">DNA-directed RNA polymerase</keyword>
<protein>
    <submittedName>
        <fullName evidence="6">RNA polymerase I subunit E</fullName>
    </submittedName>
</protein>
<dbReference type="GO" id="GO:0003677">
    <property type="term" value="F:DNA binding"/>
    <property type="evidence" value="ECO:0007669"/>
    <property type="project" value="InterPro"/>
</dbReference>
<dbReference type="PANTHER" id="PTHR14440">
    <property type="entry name" value="DNA-DIRECTED RNA POLYMERASE I SUBUNIT RPA49"/>
    <property type="match status" value="1"/>
</dbReference>
<reference evidence="6" key="1">
    <citation type="submission" date="2021-06" db="EMBL/GenBank/DDBJ databases">
        <authorList>
            <consortium name="Wellcome Sanger Institute Data Sharing"/>
        </authorList>
    </citation>
    <scope>NUCLEOTIDE SEQUENCE [LARGE SCALE GENOMIC DNA]</scope>
</reference>
<keyword evidence="4" id="KW-0804">Transcription</keyword>
<evidence type="ECO:0000256" key="2">
    <source>
        <dbReference type="ARBA" id="ARBA00009430"/>
    </source>
</evidence>
<dbReference type="InterPro" id="IPR009668">
    <property type="entry name" value="RNA_pol-assoc_fac_A49-like"/>
</dbReference>
<dbReference type="GO" id="GO:0000428">
    <property type="term" value="C:DNA-directed RNA polymerase complex"/>
    <property type="evidence" value="ECO:0007669"/>
    <property type="project" value="UniProtKB-KW"/>
</dbReference>